<proteinExistence type="predicted"/>
<evidence type="ECO:0000313" key="3">
    <source>
        <dbReference type="Proteomes" id="UP001633002"/>
    </source>
</evidence>
<protein>
    <submittedName>
        <fullName evidence="2">Uncharacterized protein</fullName>
    </submittedName>
</protein>
<evidence type="ECO:0000256" key="1">
    <source>
        <dbReference type="SAM" id="MobiDB-lite"/>
    </source>
</evidence>
<sequence length="358" mass="40246">MEKKDPRLYFEDLVNKIRTKYPVAGVWFVTLNVEYAALILWKHEVKDPVSQGVLLKTISNTNKTLEILVRKDSGGFVRLMLEPRYMDRQISKTALGGDLMSANKDQIDVVINKVLRKQSTFKLLERESIKEALNAGIFGVLPKKVAYYLPHLEVAQKADTQAAPARVEEVDSEKEREIARDIKASQKHEAERMAAARSKSSKDRSTQSSKDKGKSVVLEEPKKKATQAPKEKLLGSSMVAETARLSRESKTDSNKRKRESVVTHPAKPTVVEAQTSEEEEEDSSDKEVIDTTDSGEDSPPPSQPVSKLGAKLKTLKQMDKSNMDREKQDVCRKAVERYRVSAVPIVIPLEQFVEPTLE</sequence>
<name>A0ABD3I1J8_9MARC</name>
<dbReference type="Proteomes" id="UP001633002">
    <property type="component" value="Unassembled WGS sequence"/>
</dbReference>
<reference evidence="2 3" key="1">
    <citation type="submission" date="2024-09" db="EMBL/GenBank/DDBJ databases">
        <title>Chromosome-scale assembly of Riccia sorocarpa.</title>
        <authorList>
            <person name="Paukszto L."/>
        </authorList>
    </citation>
    <scope>NUCLEOTIDE SEQUENCE [LARGE SCALE GENOMIC DNA]</scope>
    <source>
        <strain evidence="2">LP-2024</strain>
        <tissue evidence="2">Aerial parts of the thallus</tissue>
    </source>
</reference>
<gene>
    <name evidence="2" type="ORF">R1sor_011252</name>
</gene>
<organism evidence="2 3">
    <name type="scientific">Riccia sorocarpa</name>
    <dbReference type="NCBI Taxonomy" id="122646"/>
    <lineage>
        <taxon>Eukaryota</taxon>
        <taxon>Viridiplantae</taxon>
        <taxon>Streptophyta</taxon>
        <taxon>Embryophyta</taxon>
        <taxon>Marchantiophyta</taxon>
        <taxon>Marchantiopsida</taxon>
        <taxon>Marchantiidae</taxon>
        <taxon>Marchantiales</taxon>
        <taxon>Ricciaceae</taxon>
        <taxon>Riccia</taxon>
    </lineage>
</organism>
<dbReference type="EMBL" id="JBJQOH010000002">
    <property type="protein sequence ID" value="KAL3697176.1"/>
    <property type="molecule type" value="Genomic_DNA"/>
</dbReference>
<dbReference type="AlphaFoldDB" id="A0ABD3I1J8"/>
<feature type="region of interest" description="Disordered" evidence="1">
    <location>
        <begin position="158"/>
        <end position="311"/>
    </location>
</feature>
<feature type="compositionally biased region" description="Basic and acidic residues" evidence="1">
    <location>
        <begin position="166"/>
        <end position="233"/>
    </location>
</feature>
<keyword evidence="3" id="KW-1185">Reference proteome</keyword>
<feature type="compositionally biased region" description="Basic and acidic residues" evidence="1">
    <location>
        <begin position="244"/>
        <end position="254"/>
    </location>
</feature>
<comment type="caution">
    <text evidence="2">The sequence shown here is derived from an EMBL/GenBank/DDBJ whole genome shotgun (WGS) entry which is preliminary data.</text>
</comment>
<evidence type="ECO:0000313" key="2">
    <source>
        <dbReference type="EMBL" id="KAL3697176.1"/>
    </source>
</evidence>
<accession>A0ABD3I1J8</accession>
<feature type="compositionally biased region" description="Acidic residues" evidence="1">
    <location>
        <begin position="275"/>
        <end position="284"/>
    </location>
</feature>